<evidence type="ECO:0000313" key="2">
    <source>
        <dbReference type="Proteomes" id="UP001221142"/>
    </source>
</evidence>
<feature type="non-terminal residue" evidence="1">
    <location>
        <position position="105"/>
    </location>
</feature>
<accession>A0AAD7BF02</accession>
<evidence type="ECO:0000313" key="1">
    <source>
        <dbReference type="EMBL" id="KAJ7618595.1"/>
    </source>
</evidence>
<dbReference type="Proteomes" id="UP001221142">
    <property type="component" value="Unassembled WGS sequence"/>
</dbReference>
<name>A0AAD7BF02_9AGAR</name>
<dbReference type="EMBL" id="JARKIF010000019">
    <property type="protein sequence ID" value="KAJ7618595.1"/>
    <property type="molecule type" value="Genomic_DNA"/>
</dbReference>
<comment type="caution">
    <text evidence="1">The sequence shown here is derived from an EMBL/GenBank/DDBJ whole genome shotgun (WGS) entry which is preliminary data.</text>
</comment>
<dbReference type="AlphaFoldDB" id="A0AAD7BF02"/>
<organism evidence="1 2">
    <name type="scientific">Roridomyces roridus</name>
    <dbReference type="NCBI Taxonomy" id="1738132"/>
    <lineage>
        <taxon>Eukaryota</taxon>
        <taxon>Fungi</taxon>
        <taxon>Dikarya</taxon>
        <taxon>Basidiomycota</taxon>
        <taxon>Agaricomycotina</taxon>
        <taxon>Agaricomycetes</taxon>
        <taxon>Agaricomycetidae</taxon>
        <taxon>Agaricales</taxon>
        <taxon>Marasmiineae</taxon>
        <taxon>Mycenaceae</taxon>
        <taxon>Roridomyces</taxon>
    </lineage>
</organism>
<gene>
    <name evidence="1" type="ORF">FB45DRAFT_723314</name>
</gene>
<sequence length="105" mass="11924">VLRNLSQRQFVRGAALIEWKEKTKQIIEAAGTVGFDEILLSRICYSPIDDTALVYGGIHQGIWAGDWFDLVGCEWLERSEAEDEAWMDVSGECLGEVEAIWRSEF</sequence>
<keyword evidence="2" id="KW-1185">Reference proteome</keyword>
<reference evidence="1" key="1">
    <citation type="submission" date="2023-03" db="EMBL/GenBank/DDBJ databases">
        <title>Massive genome expansion in bonnet fungi (Mycena s.s.) driven by repeated elements and novel gene families across ecological guilds.</title>
        <authorList>
            <consortium name="Lawrence Berkeley National Laboratory"/>
            <person name="Harder C.B."/>
            <person name="Miyauchi S."/>
            <person name="Viragh M."/>
            <person name="Kuo A."/>
            <person name="Thoen E."/>
            <person name="Andreopoulos B."/>
            <person name="Lu D."/>
            <person name="Skrede I."/>
            <person name="Drula E."/>
            <person name="Henrissat B."/>
            <person name="Morin E."/>
            <person name="Kohler A."/>
            <person name="Barry K."/>
            <person name="LaButti K."/>
            <person name="Morin E."/>
            <person name="Salamov A."/>
            <person name="Lipzen A."/>
            <person name="Mereny Z."/>
            <person name="Hegedus B."/>
            <person name="Baldrian P."/>
            <person name="Stursova M."/>
            <person name="Weitz H."/>
            <person name="Taylor A."/>
            <person name="Grigoriev I.V."/>
            <person name="Nagy L.G."/>
            <person name="Martin F."/>
            <person name="Kauserud H."/>
        </authorList>
    </citation>
    <scope>NUCLEOTIDE SEQUENCE</scope>
    <source>
        <strain evidence="1">9284</strain>
    </source>
</reference>
<protein>
    <submittedName>
        <fullName evidence="1">Uncharacterized protein</fullName>
    </submittedName>
</protein>
<feature type="non-terminal residue" evidence="1">
    <location>
        <position position="1"/>
    </location>
</feature>
<proteinExistence type="predicted"/>